<name>A0ABV2AQU1_9EUKA</name>
<comment type="caution">
    <text evidence="1">The sequence shown here is derived from an EMBL/GenBank/DDBJ whole genome shotgun (WGS) entry which is preliminary data.</text>
</comment>
<gene>
    <name evidence="1" type="ORF">MHBO_003552</name>
</gene>
<dbReference type="Gene3D" id="3.40.1350.10">
    <property type="match status" value="1"/>
</dbReference>
<dbReference type="InterPro" id="IPR011856">
    <property type="entry name" value="tRNA_endonuc-like_dom_sf"/>
</dbReference>
<protein>
    <submittedName>
        <fullName evidence="1">Uncharacterized protein</fullName>
    </submittedName>
</protein>
<organism evidence="1 2">
    <name type="scientific">Bonamia ostreae</name>
    <dbReference type="NCBI Taxonomy" id="126728"/>
    <lineage>
        <taxon>Eukaryota</taxon>
        <taxon>Sar</taxon>
        <taxon>Rhizaria</taxon>
        <taxon>Endomyxa</taxon>
        <taxon>Ascetosporea</taxon>
        <taxon>Haplosporida</taxon>
        <taxon>Bonamia</taxon>
    </lineage>
</organism>
<feature type="non-terminal residue" evidence="1">
    <location>
        <position position="288"/>
    </location>
</feature>
<keyword evidence="2" id="KW-1185">Reference proteome</keyword>
<evidence type="ECO:0000313" key="1">
    <source>
        <dbReference type="EMBL" id="MES1922035.1"/>
    </source>
</evidence>
<sequence length="288" mass="33982">MAEKMINLRNFILALKTKIFSDIELIHFRHRHLITSHFLSHNKWTLTHPEDNLKRDFVFESDIRNTLHHILGAYLIVGLEWHCDSGKGDIVLFDGLNTFFVIELKTEKNKIVEKQALKYSRTWQSMYPKSKVLAAFYTGENFQIHFDNEWVELLNNETTKEESCDFEEELDKIINFEKPETTNFGALLKGEEERIWRHKVFSQYFCAKNWLQSPSDVIKRTFLIDSLKKAFPVINEFEFVWAVDLRVLCDGTYNVVDAVFSKNETDFLFVFIKLKNNKTSQPLKIVEA</sequence>
<dbReference type="Proteomes" id="UP001439008">
    <property type="component" value="Unassembled WGS sequence"/>
</dbReference>
<proteinExistence type="predicted"/>
<evidence type="ECO:0000313" key="2">
    <source>
        <dbReference type="Proteomes" id="UP001439008"/>
    </source>
</evidence>
<reference evidence="1 2" key="1">
    <citation type="journal article" date="2024" name="BMC Biol.">
        <title>Comparative genomics of Ascetosporea gives new insight into the evolutionary basis for animal parasitism in Rhizaria.</title>
        <authorList>
            <person name="Hiltunen Thoren M."/>
            <person name="Onut-Brannstrom I."/>
            <person name="Alfjorden A."/>
            <person name="Peckova H."/>
            <person name="Swords F."/>
            <person name="Hooper C."/>
            <person name="Holzer A.S."/>
            <person name="Bass D."/>
            <person name="Burki F."/>
        </authorList>
    </citation>
    <scope>NUCLEOTIDE SEQUENCE [LARGE SCALE GENOMIC DNA]</scope>
    <source>
        <strain evidence="1">20-A016</strain>
    </source>
</reference>
<accession>A0ABV2AQU1</accession>
<dbReference type="EMBL" id="JBDODL010002115">
    <property type="protein sequence ID" value="MES1922035.1"/>
    <property type="molecule type" value="Genomic_DNA"/>
</dbReference>